<reference evidence="13" key="3">
    <citation type="submission" date="2025-09" db="UniProtKB">
        <authorList>
            <consortium name="Ensembl"/>
        </authorList>
    </citation>
    <scope>IDENTIFICATION</scope>
</reference>
<feature type="region of interest" description="Disordered" evidence="12">
    <location>
        <begin position="89"/>
        <end position="115"/>
    </location>
</feature>
<evidence type="ECO:0000256" key="9">
    <source>
        <dbReference type="ARBA" id="ARBA00025940"/>
    </source>
</evidence>
<dbReference type="Ensembl" id="ENSACAT00000043672.1">
    <property type="protein sequence ID" value="ENSACAP00000032323.1"/>
    <property type="gene ID" value="ENSACAG00000014587.4"/>
</dbReference>
<dbReference type="Pfam" id="PF15333">
    <property type="entry name" value="TAF1D"/>
    <property type="match status" value="1"/>
</dbReference>
<feature type="region of interest" description="Disordered" evidence="12">
    <location>
        <begin position="1"/>
        <end position="64"/>
    </location>
</feature>
<dbReference type="GO" id="GO:0005654">
    <property type="term" value="C:nucleoplasm"/>
    <property type="evidence" value="ECO:0000318"/>
    <property type="project" value="GO_Central"/>
</dbReference>
<protein>
    <recommendedName>
        <fullName evidence="2">TATA box-binding protein-associated factor RNA polymerase I subunit D</fullName>
    </recommendedName>
    <alternativeName>
        <fullName evidence="11">TATA box-binding protein-associated factor 1D</fullName>
    </alternativeName>
    <alternativeName>
        <fullName evidence="10">Transcription initiation factor SL1/TIF-IB subunit D</fullName>
    </alternativeName>
</protein>
<keyword evidence="6" id="KW-0804">Transcription</keyword>
<dbReference type="PANTHER" id="PTHR14562">
    <property type="entry name" value="TATA BOX-BINDING PROTEIN ASSOCIATED FACTOR RNA POLYMERASE I SUBUNIT D"/>
    <property type="match status" value="1"/>
</dbReference>
<organism evidence="13 14">
    <name type="scientific">Anolis carolinensis</name>
    <name type="common">Green anole</name>
    <name type="synonym">American chameleon</name>
    <dbReference type="NCBI Taxonomy" id="28377"/>
    <lineage>
        <taxon>Eukaryota</taxon>
        <taxon>Metazoa</taxon>
        <taxon>Chordata</taxon>
        <taxon>Craniata</taxon>
        <taxon>Vertebrata</taxon>
        <taxon>Euteleostomi</taxon>
        <taxon>Lepidosauria</taxon>
        <taxon>Squamata</taxon>
        <taxon>Bifurcata</taxon>
        <taxon>Unidentata</taxon>
        <taxon>Episquamata</taxon>
        <taxon>Toxicofera</taxon>
        <taxon>Iguania</taxon>
        <taxon>Dactyloidae</taxon>
        <taxon>Anolis</taxon>
    </lineage>
</organism>
<dbReference type="GeneTree" id="ENSGT00390000009061"/>
<dbReference type="PANTHER" id="PTHR14562:SF3">
    <property type="entry name" value="TATA BOX-BINDING PROTEIN-ASSOCIATED FACTOR RNA POLYMERASE I SUBUNIT D"/>
    <property type="match status" value="1"/>
</dbReference>
<evidence type="ECO:0000313" key="13">
    <source>
        <dbReference type="Ensembl" id="ENSACAP00000032323.1"/>
    </source>
</evidence>
<keyword evidence="3" id="KW-0597">Phosphoprotein</keyword>
<comment type="subcellular location">
    <subcellularLocation>
        <location evidence="1">Nucleus</location>
    </subcellularLocation>
</comment>
<dbReference type="AlphaFoldDB" id="A0A803TAT3"/>
<comment type="subunit">
    <text evidence="9">Component of the transcription factor SL1/TIF-IB complex, composed of TBP and at least TAF1A, TAF1B, TAF1C and TAF1D. Interacts with UBTF.</text>
</comment>
<evidence type="ECO:0000256" key="5">
    <source>
        <dbReference type="ARBA" id="ARBA00023125"/>
    </source>
</evidence>
<dbReference type="GO" id="GO:0006355">
    <property type="term" value="P:regulation of DNA-templated transcription"/>
    <property type="evidence" value="ECO:0007669"/>
    <property type="project" value="InterPro"/>
</dbReference>
<evidence type="ECO:0000256" key="1">
    <source>
        <dbReference type="ARBA" id="ARBA00004123"/>
    </source>
</evidence>
<keyword evidence="5" id="KW-0238">DNA-binding</keyword>
<dbReference type="InterPro" id="IPR027976">
    <property type="entry name" value="TAF1D"/>
</dbReference>
<feature type="compositionally biased region" description="Basic and acidic residues" evidence="12">
    <location>
        <begin position="10"/>
        <end position="19"/>
    </location>
</feature>
<gene>
    <name evidence="13" type="primary">taf1d</name>
</gene>
<evidence type="ECO:0000256" key="11">
    <source>
        <dbReference type="ARBA" id="ARBA00032499"/>
    </source>
</evidence>
<accession>A0A803TAT3</accession>
<evidence type="ECO:0000256" key="10">
    <source>
        <dbReference type="ARBA" id="ARBA00030353"/>
    </source>
</evidence>
<feature type="compositionally biased region" description="Basic residues" evidence="12">
    <location>
        <begin position="89"/>
        <end position="101"/>
    </location>
</feature>
<keyword evidence="4" id="KW-0805">Transcription regulation</keyword>
<comment type="function">
    <text evidence="8">Component of the transcription factor SL1/TIF-IB complex, which is involved in the assembly of the PIC (preinitiation complex) during RNA polymerase I-dependent transcription. The rate of PIC formation probably is primarily dependent on the rate of association of SL1/TIF-IB with the rDNA promoter. SL1/TIF-IB is involved in stabilization of nucleolar transcription factor 1/UBTF on rDNA. Formation of SL1/TIF-IB excludes the association of TBP with TFIID subunits.</text>
</comment>
<dbReference type="Proteomes" id="UP000001646">
    <property type="component" value="Chromosome 3"/>
</dbReference>
<evidence type="ECO:0000256" key="8">
    <source>
        <dbReference type="ARBA" id="ARBA00025110"/>
    </source>
</evidence>
<dbReference type="InParanoid" id="A0A803TAT3"/>
<proteinExistence type="predicted"/>
<keyword evidence="7" id="KW-0539">Nucleus</keyword>
<evidence type="ECO:0000256" key="6">
    <source>
        <dbReference type="ARBA" id="ARBA00023163"/>
    </source>
</evidence>
<evidence type="ECO:0000256" key="7">
    <source>
        <dbReference type="ARBA" id="ARBA00023242"/>
    </source>
</evidence>
<evidence type="ECO:0000256" key="12">
    <source>
        <dbReference type="SAM" id="MobiDB-lite"/>
    </source>
</evidence>
<keyword evidence="14" id="KW-1185">Reference proteome</keyword>
<evidence type="ECO:0000313" key="14">
    <source>
        <dbReference type="Proteomes" id="UP000001646"/>
    </source>
</evidence>
<reference evidence="13" key="2">
    <citation type="submission" date="2025-08" db="UniProtKB">
        <authorList>
            <consortium name="Ensembl"/>
        </authorList>
    </citation>
    <scope>IDENTIFICATION</scope>
</reference>
<evidence type="ECO:0000256" key="3">
    <source>
        <dbReference type="ARBA" id="ARBA00022553"/>
    </source>
</evidence>
<dbReference type="GO" id="GO:0003677">
    <property type="term" value="F:DNA binding"/>
    <property type="evidence" value="ECO:0007669"/>
    <property type="project" value="UniProtKB-KW"/>
</dbReference>
<name>A0A803TAT3_ANOCA</name>
<evidence type="ECO:0000256" key="4">
    <source>
        <dbReference type="ARBA" id="ARBA00023015"/>
    </source>
</evidence>
<dbReference type="GO" id="GO:0005668">
    <property type="term" value="C:RNA polymerase transcription factor SL1 complex"/>
    <property type="evidence" value="ECO:0007669"/>
    <property type="project" value="InterPro"/>
</dbReference>
<feature type="compositionally biased region" description="Low complexity" evidence="12">
    <location>
        <begin position="44"/>
        <end position="53"/>
    </location>
</feature>
<reference evidence="13 14" key="1">
    <citation type="submission" date="2009-12" db="EMBL/GenBank/DDBJ databases">
        <title>The Genome Sequence of Anolis carolinensis (Green Anole Lizard).</title>
        <authorList>
            <consortium name="The Genome Sequencing Platform"/>
            <person name="Di Palma F."/>
            <person name="Alfoldi J."/>
            <person name="Heiman D."/>
            <person name="Young S."/>
            <person name="Grabherr M."/>
            <person name="Johnson J."/>
            <person name="Lander E.S."/>
            <person name="Lindblad-Toh K."/>
        </authorList>
    </citation>
    <scope>NUCLEOTIDE SEQUENCE [LARGE SCALE GENOMIC DNA]</scope>
    <source>
        <strain evidence="13 14">JBL SC #1</strain>
    </source>
</reference>
<evidence type="ECO:0000256" key="2">
    <source>
        <dbReference type="ARBA" id="ARBA00018992"/>
    </source>
</evidence>
<sequence length="277" mass="31321">MADISETEDSAAHHQDSKKTNVGSCLLKQAKKKGKTLSSAKCGPSSASAPAIIKSNGSVKPGGQVKLPMPKIDLKAFFDYYFVRKQHKKLKRRIRKRPPRKKTPEGQKPKIPVRQGQRRLRISVLERKKRAKERGLQFPFVEKLCGRKHIPLKLVCRYEQEAIQGYFRYIETLKYEQHLKKSLAKLNAGDDLENESLESRKYKYLDDDGPLSPIEEPIEEDQNINSGNDDIGARIVVSISLSLILHLTDVSLIFNTSINLKPLAAFLKCFVKGVSLL</sequence>
<dbReference type="Bgee" id="ENSACAG00000014587">
    <property type="expression patterns" value="Expressed in dewlap and 13 other cell types or tissues"/>
</dbReference>